<dbReference type="EMBL" id="QTTT01000001">
    <property type="protein sequence ID" value="REE99413.1"/>
    <property type="molecule type" value="Genomic_DNA"/>
</dbReference>
<dbReference type="InterPro" id="IPR038063">
    <property type="entry name" value="Transpep_catalytic_dom"/>
</dbReference>
<dbReference type="InterPro" id="IPR041280">
    <property type="entry name" value="Big_10"/>
</dbReference>
<reference evidence="17 18" key="1">
    <citation type="submission" date="2018-08" db="EMBL/GenBank/DDBJ databases">
        <title>Sequencing the genomes of 1000 actinobacteria strains.</title>
        <authorList>
            <person name="Klenk H.-P."/>
        </authorList>
    </citation>
    <scope>NUCLEOTIDE SEQUENCE [LARGE SCALE GENOMIC DNA]</scope>
    <source>
        <strain evidence="17 18">DSM 43927</strain>
    </source>
</reference>
<comment type="caution">
    <text evidence="17">The sequence shown here is derived from an EMBL/GenBank/DDBJ whole genome shotgun (WGS) entry which is preliminary data.</text>
</comment>
<dbReference type="GO" id="GO:0071555">
    <property type="term" value="P:cell wall organization"/>
    <property type="evidence" value="ECO:0007669"/>
    <property type="project" value="UniProtKB-UniRule"/>
</dbReference>
<dbReference type="GO" id="GO:0071972">
    <property type="term" value="F:peptidoglycan L,D-transpeptidase activity"/>
    <property type="evidence" value="ECO:0007669"/>
    <property type="project" value="TreeGrafter"/>
</dbReference>
<evidence type="ECO:0000256" key="12">
    <source>
        <dbReference type="ARBA" id="ARBA00060592"/>
    </source>
</evidence>
<evidence type="ECO:0000256" key="11">
    <source>
        <dbReference type="ARBA" id="ARBA00023316"/>
    </source>
</evidence>
<keyword evidence="4 15" id="KW-0732">Signal</keyword>
<dbReference type="Gene3D" id="2.60.40.3780">
    <property type="match status" value="1"/>
</dbReference>
<keyword evidence="11 13" id="KW-0961">Cell wall biogenesis/degradation</keyword>
<dbReference type="SUPFAM" id="SSF141523">
    <property type="entry name" value="L,D-transpeptidase catalytic domain-like"/>
    <property type="match status" value="1"/>
</dbReference>
<dbReference type="GO" id="GO:0016746">
    <property type="term" value="F:acyltransferase activity"/>
    <property type="evidence" value="ECO:0007669"/>
    <property type="project" value="UniProtKB-KW"/>
</dbReference>
<evidence type="ECO:0000259" key="16">
    <source>
        <dbReference type="PROSITE" id="PS52029"/>
    </source>
</evidence>
<keyword evidence="7" id="KW-0472">Membrane</keyword>
<dbReference type="RefSeq" id="WP_116024723.1">
    <property type="nucleotide sequence ID" value="NZ_QTTT01000001.1"/>
</dbReference>
<dbReference type="OrthoDB" id="5242354at2"/>
<evidence type="ECO:0000256" key="3">
    <source>
        <dbReference type="ARBA" id="ARBA00022679"/>
    </source>
</evidence>
<evidence type="ECO:0000256" key="2">
    <source>
        <dbReference type="ARBA" id="ARBA00022475"/>
    </source>
</evidence>
<keyword evidence="10" id="KW-0012">Acyltransferase</keyword>
<proteinExistence type="predicted"/>
<dbReference type="InterPro" id="IPR005490">
    <property type="entry name" value="LD_TPept_cat_dom"/>
</dbReference>
<feature type="active site" description="Proton donor/acceptor" evidence="13">
    <location>
        <position position="324"/>
    </location>
</feature>
<dbReference type="PROSITE" id="PS52029">
    <property type="entry name" value="LD_TPASE"/>
    <property type="match status" value="1"/>
</dbReference>
<feature type="region of interest" description="Disordered" evidence="14">
    <location>
        <begin position="26"/>
        <end position="63"/>
    </location>
</feature>
<dbReference type="CDD" id="cd16913">
    <property type="entry name" value="YkuD_like"/>
    <property type="match status" value="1"/>
</dbReference>
<dbReference type="GO" id="GO:0008360">
    <property type="term" value="P:regulation of cell shape"/>
    <property type="evidence" value="ECO:0007669"/>
    <property type="project" value="UniProtKB-UniRule"/>
</dbReference>
<keyword evidence="2" id="KW-1003">Cell membrane</keyword>
<evidence type="ECO:0000256" key="7">
    <source>
        <dbReference type="ARBA" id="ARBA00023136"/>
    </source>
</evidence>
<dbReference type="CDD" id="cd13432">
    <property type="entry name" value="LDT_IgD_like_2"/>
    <property type="match status" value="1"/>
</dbReference>
<dbReference type="GO" id="GO:0005576">
    <property type="term" value="C:extracellular region"/>
    <property type="evidence" value="ECO:0007669"/>
    <property type="project" value="TreeGrafter"/>
</dbReference>
<evidence type="ECO:0000256" key="15">
    <source>
        <dbReference type="SAM" id="SignalP"/>
    </source>
</evidence>
<dbReference type="PROSITE" id="PS51257">
    <property type="entry name" value="PROKAR_LIPOPROTEIN"/>
    <property type="match status" value="1"/>
</dbReference>
<evidence type="ECO:0000256" key="6">
    <source>
        <dbReference type="ARBA" id="ARBA00022984"/>
    </source>
</evidence>
<dbReference type="AlphaFoldDB" id="A0A3D9SZD0"/>
<dbReference type="Gene3D" id="2.60.40.3710">
    <property type="match status" value="1"/>
</dbReference>
<keyword evidence="9 17" id="KW-0449">Lipoprotein</keyword>
<sequence>MKILHRNLSSAVVALATTGALVGCSGDPPASPAGPTGPAPPPPARLTVSPANGTDDARPDRPVTIRSADGTLRRVTVSAGGVDVEGSLNAARTQWTSRRPLTPDTDYRVTAVAVGRDGRTATLASTFSTLKPKDVVAATAAAPSDGETVGVGMPVVLAFDRPVYNQAEVERALRVKASRPVVGAWRWIDRQQVVYRTKEHWPAHTDVTVTAALKGVRAAKDVYGTRDLTLRFKVGDQQISTANARTHKMTVKRNGTTVRRIPVSMGKATKRAYTTTNGVHLTMEKAYHVVMDSATVGIPKGHPEYYKLDVYHAVRISNSGEFTHAAPWSVGSQGNANVSHGCVNMSPANAAWFYRFSRRGDIYKVTGTDRELEWNNGWGYWQLSWPEWREGSALD</sequence>
<gene>
    <name evidence="17" type="ORF">DFJ69_4926</name>
</gene>
<keyword evidence="8" id="KW-0564">Palmitate</keyword>
<comment type="pathway">
    <text evidence="1 13">Cell wall biogenesis; peptidoglycan biosynthesis.</text>
</comment>
<name>A0A3D9SZD0_9ACTN</name>
<dbReference type="PANTHER" id="PTHR30582">
    <property type="entry name" value="L,D-TRANSPEPTIDASE"/>
    <property type="match status" value="1"/>
</dbReference>
<dbReference type="PANTHER" id="PTHR30582:SF2">
    <property type="entry name" value="L,D-TRANSPEPTIDASE YCIB-RELATED"/>
    <property type="match status" value="1"/>
</dbReference>
<protein>
    <submittedName>
        <fullName evidence="17">Lipoprotein-anchoring transpeptidase ErfK/SrfK</fullName>
    </submittedName>
</protein>
<keyword evidence="3" id="KW-0808">Transferase</keyword>
<dbReference type="Pfam" id="PF17964">
    <property type="entry name" value="Big_10"/>
    <property type="match status" value="1"/>
</dbReference>
<dbReference type="FunFam" id="2.40.440.10:FF:000005">
    <property type="entry name" value="L,D-transpeptidase 2"/>
    <property type="match status" value="1"/>
</dbReference>
<feature type="domain" description="L,D-TPase catalytic" evidence="16">
    <location>
        <begin position="238"/>
        <end position="366"/>
    </location>
</feature>
<dbReference type="Gene3D" id="2.40.440.10">
    <property type="entry name" value="L,D-transpeptidase catalytic domain-like"/>
    <property type="match status" value="1"/>
</dbReference>
<evidence type="ECO:0000313" key="17">
    <source>
        <dbReference type="EMBL" id="REE99413.1"/>
    </source>
</evidence>
<evidence type="ECO:0000256" key="5">
    <source>
        <dbReference type="ARBA" id="ARBA00022960"/>
    </source>
</evidence>
<dbReference type="GO" id="GO:0018104">
    <property type="term" value="P:peptidoglycan-protein cross-linking"/>
    <property type="evidence" value="ECO:0007669"/>
    <property type="project" value="TreeGrafter"/>
</dbReference>
<evidence type="ECO:0000256" key="8">
    <source>
        <dbReference type="ARBA" id="ARBA00023139"/>
    </source>
</evidence>
<dbReference type="InterPro" id="IPR050979">
    <property type="entry name" value="LD-transpeptidase"/>
</dbReference>
<evidence type="ECO:0000256" key="13">
    <source>
        <dbReference type="PROSITE-ProRule" id="PRU01373"/>
    </source>
</evidence>
<feature type="compositionally biased region" description="Pro residues" evidence="14">
    <location>
        <begin position="29"/>
        <end position="44"/>
    </location>
</feature>
<evidence type="ECO:0000256" key="1">
    <source>
        <dbReference type="ARBA" id="ARBA00004752"/>
    </source>
</evidence>
<dbReference type="Proteomes" id="UP000256661">
    <property type="component" value="Unassembled WGS sequence"/>
</dbReference>
<evidence type="ECO:0000313" key="18">
    <source>
        <dbReference type="Proteomes" id="UP000256661"/>
    </source>
</evidence>
<evidence type="ECO:0000256" key="9">
    <source>
        <dbReference type="ARBA" id="ARBA00023288"/>
    </source>
</evidence>
<feature type="signal peptide" evidence="15">
    <location>
        <begin position="1"/>
        <end position="22"/>
    </location>
</feature>
<dbReference type="UniPathway" id="UPA00219"/>
<dbReference type="Pfam" id="PF03734">
    <property type="entry name" value="YkuD"/>
    <property type="match status" value="1"/>
</dbReference>
<evidence type="ECO:0000256" key="4">
    <source>
        <dbReference type="ARBA" id="ARBA00022729"/>
    </source>
</evidence>
<organism evidence="17 18">
    <name type="scientific">Thermomonospora umbrina</name>
    <dbReference type="NCBI Taxonomy" id="111806"/>
    <lineage>
        <taxon>Bacteria</taxon>
        <taxon>Bacillati</taxon>
        <taxon>Actinomycetota</taxon>
        <taxon>Actinomycetes</taxon>
        <taxon>Streptosporangiales</taxon>
        <taxon>Thermomonosporaceae</taxon>
        <taxon>Thermomonospora</taxon>
    </lineage>
</organism>
<evidence type="ECO:0000256" key="14">
    <source>
        <dbReference type="SAM" id="MobiDB-lite"/>
    </source>
</evidence>
<keyword evidence="5 13" id="KW-0133">Cell shape</keyword>
<accession>A0A3D9SZD0</accession>
<feature type="active site" description="Nucleophile" evidence="13">
    <location>
        <position position="342"/>
    </location>
</feature>
<keyword evidence="6 13" id="KW-0573">Peptidoglycan synthesis</keyword>
<keyword evidence="18" id="KW-1185">Reference proteome</keyword>
<comment type="pathway">
    <text evidence="12">Glycan biosynthesis.</text>
</comment>
<feature type="chain" id="PRO_5039568235" evidence="15">
    <location>
        <begin position="23"/>
        <end position="395"/>
    </location>
</feature>
<evidence type="ECO:0000256" key="10">
    <source>
        <dbReference type="ARBA" id="ARBA00023315"/>
    </source>
</evidence>